<protein>
    <recommendedName>
        <fullName evidence="5">Proteasome subunit beta</fullName>
    </recommendedName>
</protein>
<evidence type="ECO:0000256" key="4">
    <source>
        <dbReference type="ARBA" id="ARBA00022942"/>
    </source>
</evidence>
<evidence type="ECO:0000256" key="5">
    <source>
        <dbReference type="RuleBase" id="RU004203"/>
    </source>
</evidence>
<dbReference type="EMBL" id="CAJJDM010000142">
    <property type="protein sequence ID" value="CAD8108799.1"/>
    <property type="molecule type" value="Genomic_DNA"/>
</dbReference>
<comment type="similarity">
    <text evidence="5">Belongs to the peptidase T1B family.</text>
</comment>
<dbReference type="AlphaFoldDB" id="A0A8S1Q1P5"/>
<keyword evidence="5" id="KW-0539">Nucleus</keyword>
<evidence type="ECO:0000313" key="7">
    <source>
        <dbReference type="Proteomes" id="UP000688137"/>
    </source>
</evidence>
<dbReference type="InterPro" id="IPR023333">
    <property type="entry name" value="Proteasome_suB-type"/>
</dbReference>
<dbReference type="CDD" id="cd03762">
    <property type="entry name" value="proteasome_beta_type_6"/>
    <property type="match status" value="1"/>
</dbReference>
<dbReference type="PANTHER" id="PTHR32194">
    <property type="entry name" value="METALLOPROTEASE TLDD"/>
    <property type="match status" value="1"/>
</dbReference>
<dbReference type="PANTHER" id="PTHR32194:SF0">
    <property type="entry name" value="ATP-DEPENDENT PROTEASE SUBUNIT HSLV"/>
    <property type="match status" value="1"/>
</dbReference>
<dbReference type="GO" id="GO:0005839">
    <property type="term" value="C:proteasome core complex"/>
    <property type="evidence" value="ECO:0007669"/>
    <property type="project" value="InterPro"/>
</dbReference>
<reference evidence="6" key="1">
    <citation type="submission" date="2021-01" db="EMBL/GenBank/DDBJ databases">
        <authorList>
            <consortium name="Genoscope - CEA"/>
            <person name="William W."/>
        </authorList>
    </citation>
    <scope>NUCLEOTIDE SEQUENCE</scope>
</reference>
<dbReference type="Proteomes" id="UP000688137">
    <property type="component" value="Unassembled WGS sequence"/>
</dbReference>
<dbReference type="InterPro" id="IPR016050">
    <property type="entry name" value="Proteasome_bsu_CS"/>
</dbReference>
<dbReference type="OMA" id="PWAGEVH"/>
<keyword evidence="3" id="KW-0378">Hydrolase</keyword>
<dbReference type="GO" id="GO:0051603">
    <property type="term" value="P:proteolysis involved in protein catabolic process"/>
    <property type="evidence" value="ECO:0007669"/>
    <property type="project" value="InterPro"/>
</dbReference>
<comment type="function">
    <text evidence="5">Component of the proteasome, a multicatalytic proteinase complex which is characterized by its ability to cleave peptides with Arg, Phe, Tyr, Leu, and Glu adjacent to the leaving group at neutral or slightly basic pH. The proteasome has an ATP-dependent proteolytic activity.</text>
</comment>
<keyword evidence="1 5" id="KW-0963">Cytoplasm</keyword>
<comment type="caution">
    <text evidence="6">The sequence shown here is derived from an EMBL/GenBank/DDBJ whole genome shotgun (WGS) entry which is preliminary data.</text>
</comment>
<evidence type="ECO:0000256" key="1">
    <source>
        <dbReference type="ARBA" id="ARBA00022490"/>
    </source>
</evidence>
<organism evidence="6 7">
    <name type="scientific">Paramecium primaurelia</name>
    <dbReference type="NCBI Taxonomy" id="5886"/>
    <lineage>
        <taxon>Eukaryota</taxon>
        <taxon>Sar</taxon>
        <taxon>Alveolata</taxon>
        <taxon>Ciliophora</taxon>
        <taxon>Intramacronucleata</taxon>
        <taxon>Oligohymenophorea</taxon>
        <taxon>Peniculida</taxon>
        <taxon>Parameciidae</taxon>
        <taxon>Paramecium</taxon>
    </lineage>
</organism>
<dbReference type="GO" id="GO:0005737">
    <property type="term" value="C:cytoplasm"/>
    <property type="evidence" value="ECO:0007669"/>
    <property type="project" value="UniProtKB-SubCell"/>
</dbReference>
<evidence type="ECO:0000313" key="6">
    <source>
        <dbReference type="EMBL" id="CAD8108799.1"/>
    </source>
</evidence>
<evidence type="ECO:0000256" key="2">
    <source>
        <dbReference type="ARBA" id="ARBA00022670"/>
    </source>
</evidence>
<dbReference type="PROSITE" id="PS00854">
    <property type="entry name" value="PROTEASOME_BETA_1"/>
    <property type="match status" value="1"/>
</dbReference>
<dbReference type="GO" id="GO:0008233">
    <property type="term" value="F:peptidase activity"/>
    <property type="evidence" value="ECO:0007669"/>
    <property type="project" value="UniProtKB-KW"/>
</dbReference>
<name>A0A8S1Q1P5_PARPR</name>
<gene>
    <name evidence="6" type="ORF">PPRIM_AZ9-3.1.T1380064</name>
</gene>
<keyword evidence="4 5" id="KW-0647">Proteasome</keyword>
<dbReference type="PROSITE" id="PS51476">
    <property type="entry name" value="PROTEASOME_BETA_2"/>
    <property type="match status" value="1"/>
</dbReference>
<dbReference type="InterPro" id="IPR001353">
    <property type="entry name" value="Proteasome_sua/b"/>
</dbReference>
<sequence>MNYTDILTSKFEPETTGTTIMAVIYDGGLIIGADSRTSSGQFVADRCADKIDYVHDRIFCLRSGSAADTQTIAKYVRYYIDAHAQELGRLPAVATAANLFRNFLYEYKDSLSAAIIVAGWDPYKGPQIFTLPLGGSVIEQKWSIGGSGSTFIWGFCDSNYKENMTLQEARAFVLHAVAHAMYRDGSSGGIIRLLNVTKDKIEREFIDYKDVPVK</sequence>
<dbReference type="GO" id="GO:0005634">
    <property type="term" value="C:nucleus"/>
    <property type="evidence" value="ECO:0007669"/>
    <property type="project" value="UniProtKB-SubCell"/>
</dbReference>
<comment type="subcellular location">
    <subcellularLocation>
        <location evidence="5">Cytoplasm</location>
    </subcellularLocation>
    <subcellularLocation>
        <location evidence="5">Nucleus</location>
    </subcellularLocation>
</comment>
<evidence type="ECO:0000256" key="3">
    <source>
        <dbReference type="ARBA" id="ARBA00022801"/>
    </source>
</evidence>
<accession>A0A8S1Q1P5</accession>
<keyword evidence="7" id="KW-1185">Reference proteome</keyword>
<keyword evidence="2" id="KW-0645">Protease</keyword>
<proteinExistence type="inferred from homology"/>
<dbReference type="Pfam" id="PF00227">
    <property type="entry name" value="Proteasome"/>
    <property type="match status" value="1"/>
</dbReference>
<comment type="subunit">
    <text evidence="5">Component of the proteasome complex.</text>
</comment>